<dbReference type="InterPro" id="IPR025586">
    <property type="entry name" value="PcfJ"/>
</dbReference>
<dbReference type="RefSeq" id="WP_103983541.1">
    <property type="nucleotide sequence ID" value="NZ_FNVS01000010.1"/>
</dbReference>
<protein>
    <submittedName>
        <fullName evidence="2">PcfJ-like protein</fullName>
    </submittedName>
</protein>
<comment type="caution">
    <text evidence="2">The sequence shown here is derived from an EMBL/GenBank/DDBJ whole genome shotgun (WGS) entry which is preliminary data.</text>
</comment>
<name>A0A8G2F4K2_9BACT</name>
<proteinExistence type="predicted"/>
<evidence type="ECO:0000313" key="3">
    <source>
        <dbReference type="Proteomes" id="UP000236725"/>
    </source>
</evidence>
<reference evidence="2 3" key="1">
    <citation type="submission" date="2016-10" db="EMBL/GenBank/DDBJ databases">
        <authorList>
            <person name="Varghese N."/>
            <person name="Submissions S."/>
        </authorList>
    </citation>
    <scope>NUCLEOTIDE SEQUENCE [LARGE SCALE GENOMIC DNA]</scope>
    <source>
        <strain evidence="2 3">DSM 29073</strain>
    </source>
</reference>
<keyword evidence="1" id="KW-0175">Coiled coil</keyword>
<keyword evidence="3" id="KW-1185">Reference proteome</keyword>
<gene>
    <name evidence="2" type="ORF">SAMN05444001_11088</name>
</gene>
<dbReference type="Pfam" id="PF14284">
    <property type="entry name" value="PcfJ"/>
    <property type="match status" value="1"/>
</dbReference>
<dbReference type="EMBL" id="FNVS01000010">
    <property type="protein sequence ID" value="SEF95397.1"/>
    <property type="molecule type" value="Genomic_DNA"/>
</dbReference>
<dbReference type="Proteomes" id="UP000236725">
    <property type="component" value="Unassembled WGS sequence"/>
</dbReference>
<evidence type="ECO:0000256" key="1">
    <source>
        <dbReference type="SAM" id="Coils"/>
    </source>
</evidence>
<accession>A0A8G2F4K2</accession>
<organism evidence="2 3">
    <name type="scientific">Parabacteroides chinchillae</name>
    <dbReference type="NCBI Taxonomy" id="871327"/>
    <lineage>
        <taxon>Bacteria</taxon>
        <taxon>Pseudomonadati</taxon>
        <taxon>Bacteroidota</taxon>
        <taxon>Bacteroidia</taxon>
        <taxon>Bacteroidales</taxon>
        <taxon>Tannerellaceae</taxon>
        <taxon>Parabacteroides</taxon>
    </lineage>
</organism>
<evidence type="ECO:0000313" key="2">
    <source>
        <dbReference type="EMBL" id="SEF95397.1"/>
    </source>
</evidence>
<sequence length="430" mass="50607">MIPRTPIQKEVARLSKRLPRLSEEQKTYAFRHCFKHYAVKRANGILICTECGHSWNSEHDLADTICGCTCPHCGMELEVLRTRKSVFNDMEYFSIITTCKHYQVIRFFSVKFRYKAGEPAKYSIFEVVQRWIAPDGETATIARLRCMSLFYYDLWNEYSDMEIRKNEGLRAYDIDPKCTYPRQRVIPEIKRNGFKGEYHSILPYDLFLPLLTNPKAETLMKAGQYPMLRHYLHRTFNIGDYWASIKICIRNGYTISDGSMWCDTIDLLRHFGKDTHSPKYVCPTDLKAEHDRLVRKRDRQREREQLKERKQEAKKYEKEYRKLKGKFFGIVFTDGTLNIRVLESVAEFAEEGTVMHHCVWSNSYYLKKNSLILSATIDGVRIETIEVSLKTFKVVQSRGACNQNTEYHDRIINLVDSNMSLIRKRMRKAA</sequence>
<feature type="coiled-coil region" evidence="1">
    <location>
        <begin position="296"/>
        <end position="326"/>
    </location>
</feature>
<dbReference type="AlphaFoldDB" id="A0A8G2F4K2"/>